<reference evidence="3" key="1">
    <citation type="journal article" date="2020" name="Cell">
        <title>Large-Scale Comparative Analyses of Tick Genomes Elucidate Their Genetic Diversity and Vector Capacities.</title>
        <authorList>
            <consortium name="Tick Genome and Microbiome Consortium (TIGMIC)"/>
            <person name="Jia N."/>
            <person name="Wang J."/>
            <person name="Shi W."/>
            <person name="Du L."/>
            <person name="Sun Y."/>
            <person name="Zhan W."/>
            <person name="Jiang J.F."/>
            <person name="Wang Q."/>
            <person name="Zhang B."/>
            <person name="Ji P."/>
            <person name="Bell-Sakyi L."/>
            <person name="Cui X.M."/>
            <person name="Yuan T.T."/>
            <person name="Jiang B.G."/>
            <person name="Yang W.F."/>
            <person name="Lam T.T."/>
            <person name="Chang Q.C."/>
            <person name="Ding S.J."/>
            <person name="Wang X.J."/>
            <person name="Zhu J.G."/>
            <person name="Ruan X.D."/>
            <person name="Zhao L."/>
            <person name="Wei J.T."/>
            <person name="Ye R.Z."/>
            <person name="Que T.C."/>
            <person name="Du C.H."/>
            <person name="Zhou Y.H."/>
            <person name="Cheng J.X."/>
            <person name="Dai P.F."/>
            <person name="Guo W.B."/>
            <person name="Han X.H."/>
            <person name="Huang E.J."/>
            <person name="Li L.F."/>
            <person name="Wei W."/>
            <person name="Gao Y.C."/>
            <person name="Liu J.Z."/>
            <person name="Shao H.Z."/>
            <person name="Wang X."/>
            <person name="Wang C.C."/>
            <person name="Yang T.C."/>
            <person name="Huo Q.B."/>
            <person name="Li W."/>
            <person name="Chen H.Y."/>
            <person name="Chen S.E."/>
            <person name="Zhou L.G."/>
            <person name="Ni X.B."/>
            <person name="Tian J.H."/>
            <person name="Sheng Y."/>
            <person name="Liu T."/>
            <person name="Pan Y.S."/>
            <person name="Xia L.Y."/>
            <person name="Li J."/>
            <person name="Zhao F."/>
            <person name="Cao W.C."/>
        </authorList>
    </citation>
    <scope>NUCLEOTIDE SEQUENCE</scope>
    <source>
        <strain evidence="3">Rmic-2018</strain>
    </source>
</reference>
<dbReference type="VEuPathDB" id="VectorBase:LOC119180265"/>
<comment type="caution">
    <text evidence="3">The sequence shown here is derived from an EMBL/GenBank/DDBJ whole genome shotgun (WGS) entry which is preliminary data.</text>
</comment>
<dbReference type="PANTHER" id="PTHR24111:SF0">
    <property type="entry name" value="LEUCINE-RICH REPEAT-CONTAINING PROTEIN"/>
    <property type="match status" value="1"/>
</dbReference>
<dbReference type="Proteomes" id="UP000821866">
    <property type="component" value="Unassembled WGS sequence"/>
</dbReference>
<keyword evidence="4" id="KW-1185">Reference proteome</keyword>
<evidence type="ECO:0000313" key="3">
    <source>
        <dbReference type="EMBL" id="KAH7950653.1"/>
    </source>
</evidence>
<name>A0A9J6CXZ0_RHIMP</name>
<dbReference type="SUPFAM" id="SSF52047">
    <property type="entry name" value="RNI-like"/>
    <property type="match status" value="2"/>
</dbReference>
<evidence type="ECO:0000256" key="1">
    <source>
        <dbReference type="ARBA" id="ARBA00022737"/>
    </source>
</evidence>
<reference evidence="3" key="2">
    <citation type="submission" date="2021-09" db="EMBL/GenBank/DDBJ databases">
        <authorList>
            <person name="Jia N."/>
            <person name="Wang J."/>
            <person name="Shi W."/>
            <person name="Du L."/>
            <person name="Sun Y."/>
            <person name="Zhan W."/>
            <person name="Jiang J."/>
            <person name="Wang Q."/>
            <person name="Zhang B."/>
            <person name="Ji P."/>
            <person name="Sakyi L.B."/>
            <person name="Cui X."/>
            <person name="Yuan T."/>
            <person name="Jiang B."/>
            <person name="Yang W."/>
            <person name="Lam T.T.-Y."/>
            <person name="Chang Q."/>
            <person name="Ding S."/>
            <person name="Wang X."/>
            <person name="Zhu J."/>
            <person name="Ruan X."/>
            <person name="Zhao L."/>
            <person name="Wei J."/>
            <person name="Que T."/>
            <person name="Du C."/>
            <person name="Cheng J."/>
            <person name="Dai P."/>
            <person name="Han X."/>
            <person name="Huang E."/>
            <person name="Gao Y."/>
            <person name="Liu J."/>
            <person name="Shao H."/>
            <person name="Ye R."/>
            <person name="Li L."/>
            <person name="Wei W."/>
            <person name="Wang X."/>
            <person name="Wang C."/>
            <person name="Huo Q."/>
            <person name="Li W."/>
            <person name="Guo W."/>
            <person name="Chen H."/>
            <person name="Chen S."/>
            <person name="Zhou L."/>
            <person name="Zhou L."/>
            <person name="Ni X."/>
            <person name="Tian J."/>
            <person name="Zhou Y."/>
            <person name="Sheng Y."/>
            <person name="Liu T."/>
            <person name="Pan Y."/>
            <person name="Xia L."/>
            <person name="Li J."/>
            <person name="Zhao F."/>
            <person name="Cao W."/>
        </authorList>
    </citation>
    <scope>NUCLEOTIDE SEQUENCE</scope>
    <source>
        <strain evidence="3">Rmic-2018</strain>
        <tissue evidence="3">Larvae</tissue>
    </source>
</reference>
<dbReference type="AlphaFoldDB" id="A0A9J6CXZ0"/>
<keyword evidence="2" id="KW-0472">Membrane</keyword>
<dbReference type="InterPro" id="IPR052201">
    <property type="entry name" value="LRR-containing_regulator"/>
</dbReference>
<evidence type="ECO:0008006" key="5">
    <source>
        <dbReference type="Google" id="ProtNLM"/>
    </source>
</evidence>
<proteinExistence type="predicted"/>
<keyword evidence="2" id="KW-0812">Transmembrane</keyword>
<evidence type="ECO:0000256" key="2">
    <source>
        <dbReference type="SAM" id="Phobius"/>
    </source>
</evidence>
<protein>
    <recommendedName>
        <fullName evidence="5">Nlr family card domain protein</fullName>
    </recommendedName>
</protein>
<accession>A0A9J6CXZ0</accession>
<dbReference type="PANTHER" id="PTHR24111">
    <property type="entry name" value="LEUCINE-RICH REPEAT-CONTAINING PROTEIN 34"/>
    <property type="match status" value="1"/>
</dbReference>
<evidence type="ECO:0000313" key="4">
    <source>
        <dbReference type="Proteomes" id="UP000821866"/>
    </source>
</evidence>
<dbReference type="Gene3D" id="3.80.10.10">
    <property type="entry name" value="Ribonuclease Inhibitor"/>
    <property type="match status" value="3"/>
</dbReference>
<sequence length="740" mass="84277">MPSSEVCTLLWVEITKRLQAFYQCLCWIVLCVQGVCAATLRFFSAKSPVTGSRIKLIPCTDGEGRLCRIFNEVSLFNEYFWQVQLELKELSPGCLSLVQRNDAYVERYANDDATSGQMQAITTLLQHLLTRHQCFTSVAISLSVFRDHHQLICDALVKNRSLEKLKFYAWRTTRQSLRTIATSLLQLDHLRELELQDMSPNRNFIDSLSEFLASTRSLKALTVTRQYFECEEDAFAFLEGLRRNQTIATLSFDTMRLRNNSLNQDIDISASPRCAMALSNYLRCCRTLRTLSIGGRFLEHFTEVHRQIVRALAKNKSLAKVTLVSFSLEDKDIQLISRLLNHNRTLTSFNLVRCDGDRVSGGAYSSLAVLPDNKTLVELALDLSKFNTNEYRPLFKALASNPCLKKVTVELYKQADVVELCRAVRTSGARERFYVGTHYLREDTVDALTECKELSSVAVPPQMFSSHEPVMTILRLLPSCSHVTSLVLTLWARQFEGPAGSHIAQCITDMTSVRTLDLRILYRGFGDAFANAQWELAQALTANKSIRRLRLHGPWFGETDIEMLAGTLQSSRTLCEMFFFRQRMSFVISLTQKLSSNISRNYTLLDMRLEKPWYMSRDWFIVADVLRRNCSLVTRAAHFVMGTRLKYCAAAAELVHSNPGLVETVQKLASVDENEAASRIKNSLESFSEMDDFMRMAGVVKCGVTCHSRDDGQKQLVDIGRDCWLYLRQYIKVADILDEQ</sequence>
<keyword evidence="1" id="KW-0677">Repeat</keyword>
<keyword evidence="2" id="KW-1133">Transmembrane helix</keyword>
<gene>
    <name evidence="3" type="ORF">HPB51_028314</name>
</gene>
<feature type="transmembrane region" description="Helical" evidence="2">
    <location>
        <begin position="20"/>
        <end position="43"/>
    </location>
</feature>
<dbReference type="InterPro" id="IPR032675">
    <property type="entry name" value="LRR_dom_sf"/>
</dbReference>
<organism evidence="3 4">
    <name type="scientific">Rhipicephalus microplus</name>
    <name type="common">Cattle tick</name>
    <name type="synonym">Boophilus microplus</name>
    <dbReference type="NCBI Taxonomy" id="6941"/>
    <lineage>
        <taxon>Eukaryota</taxon>
        <taxon>Metazoa</taxon>
        <taxon>Ecdysozoa</taxon>
        <taxon>Arthropoda</taxon>
        <taxon>Chelicerata</taxon>
        <taxon>Arachnida</taxon>
        <taxon>Acari</taxon>
        <taxon>Parasitiformes</taxon>
        <taxon>Ixodida</taxon>
        <taxon>Ixodoidea</taxon>
        <taxon>Ixodidae</taxon>
        <taxon>Rhipicephalinae</taxon>
        <taxon>Rhipicephalus</taxon>
        <taxon>Boophilus</taxon>
    </lineage>
</organism>
<dbReference type="EMBL" id="JABSTU010005001">
    <property type="protein sequence ID" value="KAH7950653.1"/>
    <property type="molecule type" value="Genomic_DNA"/>
</dbReference>